<protein>
    <submittedName>
        <fullName evidence="1">Aspartate phosphatase</fullName>
    </submittedName>
</protein>
<dbReference type="AlphaFoldDB" id="A0A2G8ITI9"/>
<comment type="caution">
    <text evidence="1">The sequence shown here is derived from an EMBL/GenBank/DDBJ whole genome shotgun (WGS) entry which is preliminary data.</text>
</comment>
<dbReference type="Proteomes" id="UP000230768">
    <property type="component" value="Unassembled WGS sequence"/>
</dbReference>
<accession>A0A2G8ITI9</accession>
<gene>
    <name evidence="1" type="ORF">CTV99_10560</name>
</gene>
<name>A0A2G8ITI9_BACPU</name>
<sequence>MKFKTLSVVLMMISVISVVSVSYFTSEVTASHDEARRGHTASIGYSA</sequence>
<proteinExistence type="predicted"/>
<evidence type="ECO:0000313" key="1">
    <source>
        <dbReference type="EMBL" id="PIK26782.1"/>
    </source>
</evidence>
<evidence type="ECO:0000313" key="2">
    <source>
        <dbReference type="Proteomes" id="UP000230768"/>
    </source>
</evidence>
<organism evidence="1 2">
    <name type="scientific">Bacillus pumilus</name>
    <name type="common">Bacillus mesentericus</name>
    <dbReference type="NCBI Taxonomy" id="1408"/>
    <lineage>
        <taxon>Bacteria</taxon>
        <taxon>Bacillati</taxon>
        <taxon>Bacillota</taxon>
        <taxon>Bacilli</taxon>
        <taxon>Bacillales</taxon>
        <taxon>Bacillaceae</taxon>
        <taxon>Bacillus</taxon>
    </lineage>
</organism>
<dbReference type="EMBL" id="PEKP01000012">
    <property type="protein sequence ID" value="PIK26782.1"/>
    <property type="molecule type" value="Genomic_DNA"/>
</dbReference>
<reference evidence="1 2" key="1">
    <citation type="submission" date="2017-11" db="EMBL/GenBank/DDBJ databases">
        <title>Draft genome sequence of Bacillus pumilus 51_5il from lake Gorkoye (Russia: Novosibirsk region).</title>
        <authorList>
            <person name="Shipova A.A."/>
            <person name="Rozanov A.S."/>
            <person name="Bryanskaya A.V."/>
            <person name="Peltek S.E."/>
        </authorList>
    </citation>
    <scope>NUCLEOTIDE SEQUENCE [LARGE SCALE GENOMIC DNA]</scope>
    <source>
        <strain evidence="1 2">51_5il</strain>
    </source>
</reference>
<dbReference type="RefSeq" id="WP_099727527.1">
    <property type="nucleotide sequence ID" value="NZ_PEKP01000012.1"/>
</dbReference>